<evidence type="ECO:0000313" key="2">
    <source>
        <dbReference type="EMBL" id="GFH18886.1"/>
    </source>
</evidence>
<feature type="region of interest" description="Disordered" evidence="1">
    <location>
        <begin position="77"/>
        <end position="110"/>
    </location>
</feature>
<dbReference type="AlphaFoldDB" id="A0A699ZII5"/>
<sequence length="110" mass="11708">MAAAQGSLTSRKCLAASRSSAAPTRLQPLRVATVARPIVESPTSPQDSHLRIPVVQDQNQLVRLWCKTGQSGLPPPPLAGPALLLPEHASASGHPGQRQMRLSSMQAFRL</sequence>
<name>A0A699ZII5_HAELA</name>
<proteinExistence type="predicted"/>
<dbReference type="EMBL" id="BLLF01001374">
    <property type="protein sequence ID" value="GFH18886.1"/>
    <property type="molecule type" value="Genomic_DNA"/>
</dbReference>
<protein>
    <submittedName>
        <fullName evidence="2">Chloroplast lycopene epsilon-cyclase</fullName>
    </submittedName>
</protein>
<keyword evidence="3" id="KW-1185">Reference proteome</keyword>
<evidence type="ECO:0000256" key="1">
    <source>
        <dbReference type="SAM" id="MobiDB-lite"/>
    </source>
</evidence>
<feature type="region of interest" description="Disordered" evidence="1">
    <location>
        <begin position="1"/>
        <end position="23"/>
    </location>
</feature>
<reference evidence="2 3" key="1">
    <citation type="submission" date="2020-02" db="EMBL/GenBank/DDBJ databases">
        <title>Draft genome sequence of Haematococcus lacustris strain NIES-144.</title>
        <authorList>
            <person name="Morimoto D."/>
            <person name="Nakagawa S."/>
            <person name="Yoshida T."/>
            <person name="Sawayama S."/>
        </authorList>
    </citation>
    <scope>NUCLEOTIDE SEQUENCE [LARGE SCALE GENOMIC DNA]</scope>
    <source>
        <strain evidence="2 3">NIES-144</strain>
    </source>
</reference>
<feature type="compositionally biased region" description="Polar residues" evidence="1">
    <location>
        <begin position="100"/>
        <end position="110"/>
    </location>
</feature>
<dbReference type="Proteomes" id="UP000485058">
    <property type="component" value="Unassembled WGS sequence"/>
</dbReference>
<evidence type="ECO:0000313" key="3">
    <source>
        <dbReference type="Proteomes" id="UP000485058"/>
    </source>
</evidence>
<accession>A0A699ZII5</accession>
<organism evidence="2 3">
    <name type="scientific">Haematococcus lacustris</name>
    <name type="common">Green alga</name>
    <name type="synonym">Haematococcus pluvialis</name>
    <dbReference type="NCBI Taxonomy" id="44745"/>
    <lineage>
        <taxon>Eukaryota</taxon>
        <taxon>Viridiplantae</taxon>
        <taxon>Chlorophyta</taxon>
        <taxon>core chlorophytes</taxon>
        <taxon>Chlorophyceae</taxon>
        <taxon>CS clade</taxon>
        <taxon>Chlamydomonadales</taxon>
        <taxon>Haematococcaceae</taxon>
        <taxon>Haematococcus</taxon>
    </lineage>
</organism>
<comment type="caution">
    <text evidence="2">The sequence shown here is derived from an EMBL/GenBank/DDBJ whole genome shotgun (WGS) entry which is preliminary data.</text>
</comment>
<feature type="compositionally biased region" description="Polar residues" evidence="1">
    <location>
        <begin position="1"/>
        <end position="10"/>
    </location>
</feature>
<gene>
    <name evidence="2" type="ORF">HaLaN_15757</name>
</gene>